<dbReference type="STRING" id="349521.HCH_03868"/>
<name>Q2SFH9_HAHCH</name>
<organism evidence="1 2">
    <name type="scientific">Hahella chejuensis (strain KCTC 2396)</name>
    <dbReference type="NCBI Taxonomy" id="349521"/>
    <lineage>
        <taxon>Bacteria</taxon>
        <taxon>Pseudomonadati</taxon>
        <taxon>Pseudomonadota</taxon>
        <taxon>Gammaproteobacteria</taxon>
        <taxon>Oceanospirillales</taxon>
        <taxon>Hahellaceae</taxon>
        <taxon>Hahella</taxon>
    </lineage>
</organism>
<sequence length="45" mass="5085">MENSNSARKRISSGEPVVLISAIASGYAIRLFSQNWYFSHIVKKK</sequence>
<proteinExistence type="predicted"/>
<protein>
    <submittedName>
        <fullName evidence="1">Uncharacterized protein</fullName>
    </submittedName>
</protein>
<accession>Q2SFH9</accession>
<gene>
    <name evidence="1" type="ordered locus">HCH_03868</name>
</gene>
<evidence type="ECO:0000313" key="2">
    <source>
        <dbReference type="Proteomes" id="UP000000238"/>
    </source>
</evidence>
<keyword evidence="2" id="KW-1185">Reference proteome</keyword>
<reference evidence="1 2" key="1">
    <citation type="journal article" date="2005" name="Nucleic Acids Res.">
        <title>Genomic blueprint of Hahella chejuensis, a marine microbe producing an algicidal agent.</title>
        <authorList>
            <person name="Jeong H."/>
            <person name="Yim J.H."/>
            <person name="Lee C."/>
            <person name="Choi S.-H."/>
            <person name="Park Y.K."/>
            <person name="Yoon S.H."/>
            <person name="Hur C.-G."/>
            <person name="Kang H.-Y."/>
            <person name="Kim D."/>
            <person name="Lee H.H."/>
            <person name="Park K.H."/>
            <person name="Park S.-H."/>
            <person name="Park H.-S."/>
            <person name="Lee H.K."/>
            <person name="Oh T.K."/>
            <person name="Kim J.F."/>
        </authorList>
    </citation>
    <scope>NUCLEOTIDE SEQUENCE [LARGE SCALE GENOMIC DNA]</scope>
    <source>
        <strain evidence="1 2">KCTC 2396</strain>
    </source>
</reference>
<dbReference type="EMBL" id="CP000155">
    <property type="protein sequence ID" value="ABC30595.1"/>
    <property type="molecule type" value="Genomic_DNA"/>
</dbReference>
<dbReference type="KEGG" id="hch:HCH_03868"/>
<dbReference type="AlphaFoldDB" id="Q2SFH9"/>
<dbReference type="Proteomes" id="UP000000238">
    <property type="component" value="Chromosome"/>
</dbReference>
<dbReference type="HOGENOM" id="CLU_3200495_0_0_6"/>
<evidence type="ECO:0000313" key="1">
    <source>
        <dbReference type="EMBL" id="ABC30595.1"/>
    </source>
</evidence>